<name>A0A1S2LB20_9BACI</name>
<dbReference type="CDD" id="cd05263">
    <property type="entry name" value="MupV_like_SDR_e"/>
    <property type="match status" value="1"/>
</dbReference>
<gene>
    <name evidence="3" type="ORF">AWH56_013155</name>
    <name evidence="2" type="ORF">AWH56_17560</name>
</gene>
<dbReference type="GO" id="GO:0035336">
    <property type="term" value="P:long-chain fatty-acyl-CoA metabolic process"/>
    <property type="evidence" value="ECO:0007669"/>
    <property type="project" value="TreeGrafter"/>
</dbReference>
<reference evidence="2 4" key="1">
    <citation type="submission" date="2016-10" db="EMBL/GenBank/DDBJ databases">
        <title>Draft genome sequences of four alkaliphilic bacteria belonging to the Anaerobacillus genus.</title>
        <authorList>
            <person name="Bassil N.M."/>
            <person name="Lloyd J.R."/>
        </authorList>
    </citation>
    <scope>NUCLEOTIDE SEQUENCE [LARGE SCALE GENOMIC DNA]</scope>
    <source>
        <strain evidence="2 4">NB2006</strain>
    </source>
</reference>
<dbReference type="Gene3D" id="3.40.50.720">
    <property type="entry name" value="NAD(P)-binding Rossmann-like Domain"/>
    <property type="match status" value="1"/>
</dbReference>
<accession>A0A1S2LB20</accession>
<dbReference type="SUPFAM" id="SSF51735">
    <property type="entry name" value="NAD(P)-binding Rossmann-fold domains"/>
    <property type="match status" value="1"/>
</dbReference>
<dbReference type="InterPro" id="IPR036291">
    <property type="entry name" value="NAD(P)-bd_dom_sf"/>
</dbReference>
<organism evidence="2 4">
    <name type="scientific">Anaerobacillus isosaccharinicus</name>
    <dbReference type="NCBI Taxonomy" id="1532552"/>
    <lineage>
        <taxon>Bacteria</taxon>
        <taxon>Bacillati</taxon>
        <taxon>Bacillota</taxon>
        <taxon>Bacilli</taxon>
        <taxon>Bacillales</taxon>
        <taxon>Bacillaceae</taxon>
        <taxon>Anaerobacillus</taxon>
    </lineage>
</organism>
<evidence type="ECO:0000313" key="2">
    <source>
        <dbReference type="EMBL" id="OIJ09536.1"/>
    </source>
</evidence>
<dbReference type="EMBL" id="LQXD01000152">
    <property type="protein sequence ID" value="OIJ09536.1"/>
    <property type="molecule type" value="Genomic_DNA"/>
</dbReference>
<reference evidence="3 4" key="2">
    <citation type="journal article" date="2017" name="Genome Announc.">
        <title>Draft Genome Sequences of Four Alkaliphilic Bacteria Belonging to the Anaerobacillus Genus.</title>
        <authorList>
            <person name="Bassil N.M."/>
            <person name="Lloyd J.R."/>
        </authorList>
    </citation>
    <scope>NUCLEOTIDE SEQUENCE [LARGE SCALE GENOMIC DNA]</scope>
    <source>
        <strain evidence="3 4">NB2006</strain>
    </source>
</reference>
<dbReference type="OrthoDB" id="9807212at2"/>
<dbReference type="AlphaFoldDB" id="A0A1S2LB20"/>
<dbReference type="RefSeq" id="WP_071318276.1">
    <property type="nucleotide sequence ID" value="NZ_CP063356.2"/>
</dbReference>
<dbReference type="Pfam" id="PF07993">
    <property type="entry name" value="NAD_binding_4"/>
    <property type="match status" value="1"/>
</dbReference>
<evidence type="ECO:0000313" key="4">
    <source>
        <dbReference type="Proteomes" id="UP000180175"/>
    </source>
</evidence>
<dbReference type="KEGG" id="aia:AWH56_013155"/>
<dbReference type="PANTHER" id="PTHR11011">
    <property type="entry name" value="MALE STERILITY PROTEIN 2-RELATED"/>
    <property type="match status" value="1"/>
</dbReference>
<reference evidence="3 4" key="3">
    <citation type="journal article" date="2019" name="Int. J. Syst. Evol. Microbiol.">
        <title>Anaerobacillus isosaccharinicus sp. nov., an alkaliphilic bacterium which degrades isosaccharinic acid.</title>
        <authorList>
            <person name="Bassil N.M."/>
            <person name="Lloyd J.R."/>
        </authorList>
    </citation>
    <scope>NUCLEOTIDE SEQUENCE [LARGE SCALE GENOMIC DNA]</scope>
    <source>
        <strain evidence="3 4">NB2006</strain>
    </source>
</reference>
<dbReference type="InterPro" id="IPR013120">
    <property type="entry name" value="FAR_NAD-bd"/>
</dbReference>
<proteinExistence type="predicted"/>
<keyword evidence="4" id="KW-1185">Reference proteome</keyword>
<evidence type="ECO:0000313" key="3">
    <source>
        <dbReference type="EMBL" id="QOY38390.1"/>
    </source>
</evidence>
<dbReference type="Proteomes" id="UP000180175">
    <property type="component" value="Chromosome"/>
</dbReference>
<protein>
    <submittedName>
        <fullName evidence="2">3-beta hydroxysteroid dehydrogenase</fullName>
    </submittedName>
    <submittedName>
        <fullName evidence="3">SDR family oxidoreductase</fullName>
    </submittedName>
</protein>
<dbReference type="GO" id="GO:0080019">
    <property type="term" value="F:alcohol-forming very long-chain fatty acyl-CoA reductase activity"/>
    <property type="evidence" value="ECO:0007669"/>
    <property type="project" value="InterPro"/>
</dbReference>
<dbReference type="PANTHER" id="PTHR11011:SF45">
    <property type="entry name" value="FATTY ACYL-COA REDUCTASE CG8306-RELATED"/>
    <property type="match status" value="1"/>
</dbReference>
<reference evidence="3" key="4">
    <citation type="submission" date="2020-10" db="EMBL/GenBank/DDBJ databases">
        <authorList>
            <person name="Bassil N.M."/>
            <person name="Lloyd J.R."/>
        </authorList>
    </citation>
    <scope>NUCLEOTIDE SEQUENCE</scope>
    <source>
        <strain evidence="3">NB2006</strain>
    </source>
</reference>
<evidence type="ECO:0000259" key="1">
    <source>
        <dbReference type="Pfam" id="PF07993"/>
    </source>
</evidence>
<feature type="domain" description="Thioester reductase (TE)" evidence="1">
    <location>
        <begin position="7"/>
        <end position="241"/>
    </location>
</feature>
<dbReference type="EMBL" id="CP063356">
    <property type="protein sequence ID" value="QOY38390.1"/>
    <property type="molecule type" value="Genomic_DNA"/>
</dbReference>
<sequence length="364" mass="42246">MNSYFFTGFPGFLATSLVKRIIETKTGIHHFYLLVLPHFIEKAEQEVKKIVEGTDLTTSHFTIIPGDITKVNLKLPIKLIDQLEEELTHIFHLAAIYDLAVPKDLAYDVNVIGTKIMNDWILTLKNVKRYVYFSTAYVSGTREGLILENDLEMSQQFKNHYEWTKFEAEKLVQNVMDQVPLTIIRPGIVKGHSKTGETIKFDGPYFILNFLDRLKKIPRIPYLGKGEVEGNFVPVDYVIDATVYLGHKDEGVGKTYHLTDPNPYTMREVYEMLMRQYLQKEPLGTVPLTVAKSFLSFSFLRKWTKVEKESLDYFRFQAKYDCTHAQTDLKDSGIFCPDFKETLPAMIDFYEKYKDDQDKQLKIL</sequence>
<dbReference type="InterPro" id="IPR026055">
    <property type="entry name" value="FAR"/>
</dbReference>